<feature type="compositionally biased region" description="Basic and acidic residues" evidence="1">
    <location>
        <begin position="93"/>
        <end position="103"/>
    </location>
</feature>
<evidence type="ECO:0000313" key="2">
    <source>
        <dbReference type="EMBL" id="RRT78834.1"/>
    </source>
</evidence>
<feature type="compositionally biased region" description="Polar residues" evidence="1">
    <location>
        <begin position="1"/>
        <end position="11"/>
    </location>
</feature>
<protein>
    <submittedName>
        <fullName evidence="2">Uncharacterized protein</fullName>
    </submittedName>
</protein>
<evidence type="ECO:0000256" key="1">
    <source>
        <dbReference type="SAM" id="MobiDB-lite"/>
    </source>
</evidence>
<sequence>MPEPSQPSTDPATEVSATHGVDSIGIGPTVGATHGADLTVKKTKVLVSKEAPLKDAPPAVAPKKVRKLKDEVGLVAVAAAKARANEATQQAEKSQRQEMKAQG</sequence>
<evidence type="ECO:0000313" key="3">
    <source>
        <dbReference type="Proteomes" id="UP000287651"/>
    </source>
</evidence>
<reference evidence="2 3" key="1">
    <citation type="journal article" date="2014" name="Agronomy (Basel)">
        <title>A Draft Genome Sequence for Ensete ventricosum, the Drought-Tolerant Tree Against Hunger.</title>
        <authorList>
            <person name="Harrison J."/>
            <person name="Moore K.A."/>
            <person name="Paszkiewicz K."/>
            <person name="Jones T."/>
            <person name="Grant M."/>
            <person name="Ambacheew D."/>
            <person name="Muzemil S."/>
            <person name="Studholme D.J."/>
        </authorList>
    </citation>
    <scope>NUCLEOTIDE SEQUENCE [LARGE SCALE GENOMIC DNA]</scope>
</reference>
<gene>
    <name evidence="2" type="ORF">B296_00023616</name>
</gene>
<organism evidence="2 3">
    <name type="scientific">Ensete ventricosum</name>
    <name type="common">Abyssinian banana</name>
    <name type="synonym">Musa ensete</name>
    <dbReference type="NCBI Taxonomy" id="4639"/>
    <lineage>
        <taxon>Eukaryota</taxon>
        <taxon>Viridiplantae</taxon>
        <taxon>Streptophyta</taxon>
        <taxon>Embryophyta</taxon>
        <taxon>Tracheophyta</taxon>
        <taxon>Spermatophyta</taxon>
        <taxon>Magnoliopsida</taxon>
        <taxon>Liliopsida</taxon>
        <taxon>Zingiberales</taxon>
        <taxon>Musaceae</taxon>
        <taxon>Ensete</taxon>
    </lineage>
</organism>
<dbReference type="AlphaFoldDB" id="A0A427ARG1"/>
<feature type="region of interest" description="Disordered" evidence="1">
    <location>
        <begin position="1"/>
        <end position="36"/>
    </location>
</feature>
<feature type="region of interest" description="Disordered" evidence="1">
    <location>
        <begin position="84"/>
        <end position="103"/>
    </location>
</feature>
<comment type="caution">
    <text evidence="2">The sequence shown here is derived from an EMBL/GenBank/DDBJ whole genome shotgun (WGS) entry which is preliminary data.</text>
</comment>
<dbReference type="EMBL" id="AMZH03001574">
    <property type="protein sequence ID" value="RRT78834.1"/>
    <property type="molecule type" value="Genomic_DNA"/>
</dbReference>
<dbReference type="Proteomes" id="UP000287651">
    <property type="component" value="Unassembled WGS sequence"/>
</dbReference>
<proteinExistence type="predicted"/>
<name>A0A427ARG1_ENSVE</name>
<accession>A0A427ARG1</accession>